<dbReference type="Proteomes" id="UP000242818">
    <property type="component" value="Unassembled WGS sequence"/>
</dbReference>
<dbReference type="InterPro" id="IPR032534">
    <property type="entry name" value="EcxA_zinc-bd"/>
</dbReference>
<evidence type="ECO:0000259" key="3">
    <source>
        <dbReference type="Pfam" id="PF16313"/>
    </source>
</evidence>
<evidence type="ECO:0000256" key="2">
    <source>
        <dbReference type="SAM" id="SignalP"/>
    </source>
</evidence>
<feature type="region of interest" description="Disordered" evidence="1">
    <location>
        <begin position="23"/>
        <end position="48"/>
    </location>
</feature>
<protein>
    <recommendedName>
        <fullName evidence="8">DUF5117 domain-containing protein</fullName>
    </recommendedName>
</protein>
<evidence type="ECO:0000259" key="4">
    <source>
        <dbReference type="Pfam" id="PF17148"/>
    </source>
</evidence>
<accession>A0A1C4E8F7</accession>
<feature type="chain" id="PRO_5008690985" description="DUF5117 domain-containing protein" evidence="2">
    <location>
        <begin position="21"/>
        <end position="804"/>
    </location>
</feature>
<proteinExistence type="predicted"/>
<dbReference type="InterPro" id="IPR033428">
    <property type="entry name" value="DUF5118"/>
</dbReference>
<dbReference type="EMBL" id="FMAR01000007">
    <property type="protein sequence ID" value="SCC39899.1"/>
    <property type="molecule type" value="Genomic_DNA"/>
</dbReference>
<keyword evidence="2" id="KW-0732">Signal</keyword>
<evidence type="ECO:0000256" key="1">
    <source>
        <dbReference type="SAM" id="MobiDB-lite"/>
    </source>
</evidence>
<dbReference type="InterPro" id="IPR033413">
    <property type="entry name" value="DUF5117"/>
</dbReference>
<dbReference type="RefSeq" id="WP_089712454.1">
    <property type="nucleotide sequence ID" value="NZ_FMAR01000007.1"/>
</dbReference>
<dbReference type="AlphaFoldDB" id="A0A1C4E8F7"/>
<name>A0A1C4E8F7_9BACT</name>
<sequence length="804" mass="90325">MKQMLNICLLLALGMPITMAQHPAKGNSRKTTYPANEGSGAKGHSSETDSLPAFEHFYKPTMQTLPGAFTVYRDKDRYFMQIDPEMQNRDILVIGDLKNGPAILAKSSGIIKITRGFHENLNVTRDTYSETASENAGMQELLDKSTLQPVSYVLHIEARGKKTGSYIIDITQQLNQGGDLFSFQNYSQLSTPDPARSGVLGVKPVDKGVVFTVTHSQTDYTKDPNAGKGEDKASTYELELIFQQLDKTKMPVTYSDRRVGFETENYTDFGRATYTAKKVSVIKKWDLRVRPEDVKKYEQGTLVTPAKPILVYLDKSIPAIYAAAIKKGILQWNKCFEAAGFKEALQITTSPDDAWIATGKIMVKWGNAYQEPATTLIDDPRTGEILAARMNVSEEMLEDLLPKYFVQCGMYDKRIQEDLHSPAVKSDLLEYKVAQAMAKLLGMRPNYAGSAAYTPAQLRNAHFVATHGMTSSVTDDLLFNFLPQPGETVDVSSVIPHVGSYDRFAIEWAYREQTVEKRNRHFLKNGVIDPDYYYTAEDKRSPATQHGDLSSDNLEAAAMGLRNIQYFYPQLEKITAAMKNEDDEWFPYLLIATNFLTQYSSCVTSVLPNIGGKYSTVVMRNYNEVPYTFVSKERQQQTFDFLNTHLLQGLPEWIKNNRAQSLDGTNTEKIMLRTAQTVINALVSPDMIRGLLQAEEMQGNKAFTTADLFRNIDHYIFKDFQPSATNNTYTLAIQAAMTSALIDLAAKNRISGGVSDISAVMNAYMDTFIQHLDQACNTTQDPMVQQHYKLMKIQLNNNYINKGQ</sequence>
<reference evidence="6 7" key="1">
    <citation type="submission" date="2016-08" db="EMBL/GenBank/DDBJ databases">
        <authorList>
            <person name="Seilhamer J.J."/>
        </authorList>
    </citation>
    <scope>NUCLEOTIDE SEQUENCE [LARGE SCALE GENOMIC DNA]</scope>
    <source>
        <strain evidence="6 7">A37T2</strain>
    </source>
</reference>
<feature type="signal peptide" evidence="2">
    <location>
        <begin position="1"/>
        <end position="20"/>
    </location>
</feature>
<feature type="domain" description="DUF5118" evidence="5">
    <location>
        <begin position="52"/>
        <end position="98"/>
    </location>
</feature>
<dbReference type="PANTHER" id="PTHR38478">
    <property type="entry name" value="PEPTIDASE M1A AND M12B"/>
    <property type="match status" value="1"/>
</dbReference>
<organism evidence="6 7">
    <name type="scientific">Chitinophaga costaii</name>
    <dbReference type="NCBI Taxonomy" id="1335309"/>
    <lineage>
        <taxon>Bacteria</taxon>
        <taxon>Pseudomonadati</taxon>
        <taxon>Bacteroidota</taxon>
        <taxon>Chitinophagia</taxon>
        <taxon>Chitinophagales</taxon>
        <taxon>Chitinophagaceae</taxon>
        <taxon>Chitinophaga</taxon>
    </lineage>
</organism>
<evidence type="ECO:0000313" key="7">
    <source>
        <dbReference type="Proteomes" id="UP000242818"/>
    </source>
</evidence>
<dbReference type="Pfam" id="PF17162">
    <property type="entry name" value="DUF5118"/>
    <property type="match status" value="1"/>
</dbReference>
<gene>
    <name evidence="6" type="ORF">GA0116948_107162</name>
</gene>
<dbReference type="STRING" id="1335309.GA0116948_107162"/>
<evidence type="ECO:0000259" key="5">
    <source>
        <dbReference type="Pfam" id="PF17162"/>
    </source>
</evidence>
<dbReference type="OrthoDB" id="9776599at2"/>
<dbReference type="Pfam" id="PF16313">
    <property type="entry name" value="DUF4953"/>
    <property type="match status" value="1"/>
</dbReference>
<feature type="domain" description="EcxA zinc-binding" evidence="3">
    <location>
        <begin position="426"/>
        <end position="721"/>
    </location>
</feature>
<evidence type="ECO:0000313" key="6">
    <source>
        <dbReference type="EMBL" id="SCC39899.1"/>
    </source>
</evidence>
<keyword evidence="7" id="KW-1185">Reference proteome</keyword>
<dbReference type="Pfam" id="PF17148">
    <property type="entry name" value="DUF5117"/>
    <property type="match status" value="1"/>
</dbReference>
<evidence type="ECO:0008006" key="8">
    <source>
        <dbReference type="Google" id="ProtNLM"/>
    </source>
</evidence>
<dbReference type="PANTHER" id="PTHR38478:SF1">
    <property type="entry name" value="ZINC DEPENDENT METALLOPROTEASE DOMAIN LIPOPROTEIN"/>
    <property type="match status" value="1"/>
</dbReference>
<feature type="domain" description="DUF5117" evidence="4">
    <location>
        <begin position="113"/>
        <end position="289"/>
    </location>
</feature>